<evidence type="ECO:0000256" key="1">
    <source>
        <dbReference type="SAM" id="MobiDB-lite"/>
    </source>
</evidence>
<organism evidence="3 4">
    <name type="scientific">Diplodia corticola</name>
    <dbReference type="NCBI Taxonomy" id="236234"/>
    <lineage>
        <taxon>Eukaryota</taxon>
        <taxon>Fungi</taxon>
        <taxon>Dikarya</taxon>
        <taxon>Ascomycota</taxon>
        <taxon>Pezizomycotina</taxon>
        <taxon>Dothideomycetes</taxon>
        <taxon>Dothideomycetes incertae sedis</taxon>
        <taxon>Botryosphaeriales</taxon>
        <taxon>Botryosphaeriaceae</taxon>
        <taxon>Diplodia</taxon>
    </lineage>
</organism>
<dbReference type="GO" id="GO:0008168">
    <property type="term" value="F:methyltransferase activity"/>
    <property type="evidence" value="ECO:0007669"/>
    <property type="project" value="UniProtKB-KW"/>
</dbReference>
<proteinExistence type="predicted"/>
<name>A0A1J9QMR3_9PEZI</name>
<dbReference type="Proteomes" id="UP000183809">
    <property type="component" value="Unassembled WGS sequence"/>
</dbReference>
<dbReference type="AlphaFoldDB" id="A0A1J9QMR3"/>
<feature type="region of interest" description="Disordered" evidence="1">
    <location>
        <begin position="121"/>
        <end position="162"/>
    </location>
</feature>
<dbReference type="GeneID" id="31019769"/>
<evidence type="ECO:0000313" key="4">
    <source>
        <dbReference type="Proteomes" id="UP000183809"/>
    </source>
</evidence>
<sequence>MKILHHLAPLFAGLLILACFMDSVHASNLVTRSDGTLAQLQATSGVPSASHDIDIHGSDMKSSSIHDSTPATITGSAHDKPLEHLTSVMSRNATEPSFTNLGHSTSFDSFSAITSLPAPTDSKAFAKPVGKATKPKDSGTDMSFHSPAPTSTRPDTSGLPTATDLPETFSYSFAAEMFDQHLNYPNSPGYDPTKLISVECDDCSMKGSIDIKQGGWSMSDGNLQLGFLDISLHDFTNELKFRVQGNDSGSMLYAAVANQGSGASPAAGIHIPGFGKAGIVIHPEFVIDWNFTDPLTVGYNAAWATFGDHVIHLDFNNISAFTYVPPDPAQSSSSVFWSRSNQTEDGNSTITVGTRVHIDVVLGSIPAGIAAEAAIDLGLPYIDLTTNVYPSSEYDTACNDTFGYQKEESWVTGNFTDMYPLMVRGTDRARIGVEVDATTFPNMTRDSQLHSNWTDGAYLMPDKRCYAFTEGTKFLSLAIDILNWINDSSTPANASSDGQTKLNDTTAKEPAGVKKGAAAATRSGALLSHLTGGLLLASVVFFICF</sequence>
<keyword evidence="3" id="KW-0808">Transferase</keyword>
<comment type="caution">
    <text evidence="3">The sequence shown here is derived from an EMBL/GenBank/DDBJ whole genome shotgun (WGS) entry which is preliminary data.</text>
</comment>
<evidence type="ECO:0000313" key="3">
    <source>
        <dbReference type="EMBL" id="OJD29362.1"/>
    </source>
</evidence>
<accession>A0A1J9QMR3</accession>
<dbReference type="RefSeq" id="XP_020125622.1">
    <property type="nucleotide sequence ID" value="XM_020279506.1"/>
</dbReference>
<keyword evidence="3" id="KW-0489">Methyltransferase</keyword>
<evidence type="ECO:0000256" key="2">
    <source>
        <dbReference type="SAM" id="SignalP"/>
    </source>
</evidence>
<keyword evidence="4" id="KW-1185">Reference proteome</keyword>
<feature type="signal peptide" evidence="2">
    <location>
        <begin position="1"/>
        <end position="26"/>
    </location>
</feature>
<feature type="region of interest" description="Disordered" evidence="1">
    <location>
        <begin position="491"/>
        <end position="514"/>
    </location>
</feature>
<feature type="compositionally biased region" description="Polar residues" evidence="1">
    <location>
        <begin position="491"/>
        <end position="505"/>
    </location>
</feature>
<protein>
    <submittedName>
        <fullName evidence="3">Histone-lysine n-methyltransferase 2e</fullName>
    </submittedName>
</protein>
<feature type="chain" id="PRO_5012972966" evidence="2">
    <location>
        <begin position="27"/>
        <end position="545"/>
    </location>
</feature>
<dbReference type="PROSITE" id="PS51257">
    <property type="entry name" value="PROKAR_LIPOPROTEIN"/>
    <property type="match status" value="1"/>
</dbReference>
<gene>
    <name evidence="3" type="ORF">BKCO1_8300013</name>
</gene>
<keyword evidence="2" id="KW-0732">Signal</keyword>
<reference evidence="3 4" key="1">
    <citation type="submission" date="2016-10" db="EMBL/GenBank/DDBJ databases">
        <title>Proteomics and genomics reveal pathogen-plant mechanisms compatible with a hemibiotrophic lifestyle of Diplodia corticola.</title>
        <authorList>
            <person name="Fernandes I."/>
            <person name="De Jonge R."/>
            <person name="Van De Peer Y."/>
            <person name="Devreese B."/>
            <person name="Alves A."/>
            <person name="Esteves A.C."/>
        </authorList>
    </citation>
    <scope>NUCLEOTIDE SEQUENCE [LARGE SCALE GENOMIC DNA]</scope>
    <source>
        <strain evidence="3 4">CBS 112549</strain>
    </source>
</reference>
<feature type="compositionally biased region" description="Polar residues" evidence="1">
    <location>
        <begin position="140"/>
        <end position="160"/>
    </location>
</feature>
<dbReference type="EMBL" id="MNUE01000083">
    <property type="protein sequence ID" value="OJD29362.1"/>
    <property type="molecule type" value="Genomic_DNA"/>
</dbReference>
<dbReference type="GO" id="GO:0032259">
    <property type="term" value="P:methylation"/>
    <property type="evidence" value="ECO:0007669"/>
    <property type="project" value="UniProtKB-KW"/>
</dbReference>